<dbReference type="CDD" id="cd19590">
    <property type="entry name" value="serpin_thermopin-like"/>
    <property type="match status" value="1"/>
</dbReference>
<feature type="compositionally biased region" description="Acidic residues" evidence="2">
    <location>
        <begin position="138"/>
        <end position="150"/>
    </location>
</feature>
<dbReference type="SMART" id="SM00093">
    <property type="entry name" value="SERPIN"/>
    <property type="match status" value="1"/>
</dbReference>
<accession>A0A1G9PXT7</accession>
<dbReference type="Gene3D" id="2.30.39.10">
    <property type="entry name" value="Alpha-1-antitrypsin, domain 1"/>
    <property type="match status" value="1"/>
</dbReference>
<dbReference type="Gene3D" id="3.30.497.10">
    <property type="entry name" value="Antithrombin, subunit I, domain 2"/>
    <property type="match status" value="1"/>
</dbReference>
<gene>
    <name evidence="4" type="ORF">SAMN04487949_0590</name>
</gene>
<dbReference type="PANTHER" id="PTHR11461:SF211">
    <property type="entry name" value="GH10112P-RELATED"/>
    <property type="match status" value="1"/>
</dbReference>
<feature type="region of interest" description="Disordered" evidence="2">
    <location>
        <begin position="129"/>
        <end position="152"/>
    </location>
</feature>
<dbReference type="InterPro" id="IPR006311">
    <property type="entry name" value="TAT_signal"/>
</dbReference>
<dbReference type="PANTHER" id="PTHR11461">
    <property type="entry name" value="SERINE PROTEASE INHIBITOR, SERPIN"/>
    <property type="match status" value="1"/>
</dbReference>
<reference evidence="5" key="1">
    <citation type="submission" date="2016-10" db="EMBL/GenBank/DDBJ databases">
        <authorList>
            <person name="Varghese N."/>
            <person name="Submissions S."/>
        </authorList>
    </citation>
    <scope>NUCLEOTIDE SEQUENCE [LARGE SCALE GENOMIC DNA]</scope>
    <source>
        <strain evidence="5">CGMCC 1.10119</strain>
    </source>
</reference>
<evidence type="ECO:0000313" key="5">
    <source>
        <dbReference type="Proteomes" id="UP000199451"/>
    </source>
</evidence>
<keyword evidence="5" id="KW-1185">Reference proteome</keyword>
<dbReference type="SUPFAM" id="SSF56574">
    <property type="entry name" value="Serpins"/>
    <property type="match status" value="1"/>
</dbReference>
<protein>
    <submittedName>
        <fullName evidence="4">Serpin B</fullName>
    </submittedName>
</protein>
<feature type="domain" description="Serpin" evidence="3">
    <location>
        <begin position="68"/>
        <end position="445"/>
    </location>
</feature>
<sequence>MSPDRRDFLALSTALATSGLLGGCLGSPLGNDTVPVDTVESDSTPVRPADVDADTLETLVADATDFAFDLHGSLVDADPNTNRFISPYSVSVALAMTYAGARGETREQMGQTLRFSLPREELHPAFHTLRGRVNGSDDAADDGSDTDDDEPRPFRLAGANALWGQADYPWRDPFLATLEGNYGAGLHAVDFVSEPEGARQTINGWVADRTEEKIPELLPEGSIHDMTRLVLTNAIYFKANWQHEFEKEKTEPREFTALGGSTAEVPTMEVTEDFQYAKTDGHQLVELPYVGHEVSMVVVLPKEGTFEEFEGSLDAERLSTLLDKLDEREGTLRLPKFSFSSAMSLKQTLSDLGMPVAFDPNAADFSGMADAEEPLFIGDVIHEAFVGVDEKGTEAAAATAVTVETTSAEVDPPEPFEMTVDRPFLFAIRHRETDAILFLGRVVDAAAAAE</sequence>
<dbReference type="InterPro" id="IPR000215">
    <property type="entry name" value="Serpin_fam"/>
</dbReference>
<dbReference type="OrthoDB" id="371710at2157"/>
<evidence type="ECO:0000259" key="3">
    <source>
        <dbReference type="SMART" id="SM00093"/>
    </source>
</evidence>
<dbReference type="Proteomes" id="UP000199451">
    <property type="component" value="Unassembled WGS sequence"/>
</dbReference>
<dbReference type="InterPro" id="IPR042185">
    <property type="entry name" value="Serpin_sf_2"/>
</dbReference>
<dbReference type="GO" id="GO:0004867">
    <property type="term" value="F:serine-type endopeptidase inhibitor activity"/>
    <property type="evidence" value="ECO:0007669"/>
    <property type="project" value="InterPro"/>
</dbReference>
<evidence type="ECO:0000256" key="1">
    <source>
        <dbReference type="RuleBase" id="RU000411"/>
    </source>
</evidence>
<dbReference type="PROSITE" id="PS51257">
    <property type="entry name" value="PROKAR_LIPOPROTEIN"/>
    <property type="match status" value="1"/>
</dbReference>
<dbReference type="EMBL" id="FNHL01000001">
    <property type="protein sequence ID" value="SDM03580.1"/>
    <property type="molecule type" value="Genomic_DNA"/>
</dbReference>
<name>A0A1G9PXT7_9EURY</name>
<evidence type="ECO:0000313" key="4">
    <source>
        <dbReference type="EMBL" id="SDM03580.1"/>
    </source>
</evidence>
<comment type="similarity">
    <text evidence="1">Belongs to the serpin family.</text>
</comment>
<dbReference type="PROSITE" id="PS00284">
    <property type="entry name" value="SERPIN"/>
    <property type="match status" value="1"/>
</dbReference>
<dbReference type="GO" id="GO:0005615">
    <property type="term" value="C:extracellular space"/>
    <property type="evidence" value="ECO:0007669"/>
    <property type="project" value="InterPro"/>
</dbReference>
<dbReference type="InterPro" id="IPR036186">
    <property type="entry name" value="Serpin_sf"/>
</dbReference>
<organism evidence="4 5">
    <name type="scientific">Halogranum gelatinilyticum</name>
    <dbReference type="NCBI Taxonomy" id="660521"/>
    <lineage>
        <taxon>Archaea</taxon>
        <taxon>Methanobacteriati</taxon>
        <taxon>Methanobacteriota</taxon>
        <taxon>Stenosarchaea group</taxon>
        <taxon>Halobacteria</taxon>
        <taxon>Halobacteriales</taxon>
        <taxon>Haloferacaceae</taxon>
    </lineage>
</organism>
<dbReference type="InterPro" id="IPR023796">
    <property type="entry name" value="Serpin_dom"/>
</dbReference>
<dbReference type="Pfam" id="PF00079">
    <property type="entry name" value="Serpin"/>
    <property type="match status" value="1"/>
</dbReference>
<dbReference type="AlphaFoldDB" id="A0A1G9PXT7"/>
<dbReference type="InterPro" id="IPR023795">
    <property type="entry name" value="Serpin_CS"/>
</dbReference>
<dbReference type="InterPro" id="IPR042178">
    <property type="entry name" value="Serpin_sf_1"/>
</dbReference>
<proteinExistence type="inferred from homology"/>
<dbReference type="RefSeq" id="WP_089693911.1">
    <property type="nucleotide sequence ID" value="NZ_FNHL01000001.1"/>
</dbReference>
<dbReference type="STRING" id="660521.SAMN04487949_0590"/>
<dbReference type="PROSITE" id="PS51318">
    <property type="entry name" value="TAT"/>
    <property type="match status" value="1"/>
</dbReference>
<evidence type="ECO:0000256" key="2">
    <source>
        <dbReference type="SAM" id="MobiDB-lite"/>
    </source>
</evidence>